<dbReference type="InterPro" id="IPR015424">
    <property type="entry name" value="PyrdxlP-dep_Trfase"/>
</dbReference>
<evidence type="ECO:0000313" key="5">
    <source>
        <dbReference type="Proteomes" id="UP000199584"/>
    </source>
</evidence>
<dbReference type="InterPro" id="IPR015421">
    <property type="entry name" value="PyrdxlP-dep_Trfase_major"/>
</dbReference>
<dbReference type="PANTHER" id="PTHR11986:SF121">
    <property type="entry name" value="BLR3010 PROTEIN"/>
    <property type="match status" value="1"/>
</dbReference>
<keyword evidence="4" id="KW-0808">Transferase</keyword>
<sequence>MISEKQVSIISPELIITLDNAVALQRNEVRSLHKNYGNAGLVNLMGILNFDRQFVRAEGTRVWDSEGNAYLDFLGGYGSLNIGHNHPRVIEAVEQVRELPNILQASIPTITAALLHNLAVITPGKLKRSFLCNSGAEAVEGALKLARAATGRKTFIYCRNSFHGKSFGALSVTGREKYRELFEPLLFDCREVPFGDIDALRKALRKYQAAAFIVEPVQGEGGINMPPRGYLSEAARACRDAGTLFIADEIQTGFGRTGAMFACQHENVEPDVMCLAKSLGGGIMPIGAFITNDDIWQKAYGSVEKATLHTSTFGGNTWAAAAGIAAIEVLVKEKLPAAAAEKGTYFISGLRDLQKKYPLLQEVRGQGLLIGIELAQPGGLTNKATMGLASKLSHEYLGSMVAGELLNRHRIITAYTLNNPNVIRMEPPLTVTGEELDYVLNALDDVLKKHKGFFSFAATSAKTVLKSIRGK</sequence>
<dbReference type="Gene3D" id="3.40.640.10">
    <property type="entry name" value="Type I PLP-dependent aspartate aminotransferase-like (Major domain)"/>
    <property type="match status" value="1"/>
</dbReference>
<dbReference type="InterPro" id="IPR050103">
    <property type="entry name" value="Class-III_PLP-dep_AT"/>
</dbReference>
<dbReference type="InterPro" id="IPR005814">
    <property type="entry name" value="Aminotrans_3"/>
</dbReference>
<evidence type="ECO:0000256" key="1">
    <source>
        <dbReference type="ARBA" id="ARBA00001933"/>
    </source>
</evidence>
<name>A0A1I6D6F0_9FIRM</name>
<keyword evidence="5" id="KW-1185">Reference proteome</keyword>
<dbReference type="CDD" id="cd00610">
    <property type="entry name" value="OAT_like"/>
    <property type="match status" value="1"/>
</dbReference>
<dbReference type="PROSITE" id="PS00600">
    <property type="entry name" value="AA_TRANSFER_CLASS_3"/>
    <property type="match status" value="1"/>
</dbReference>
<dbReference type="Gene3D" id="3.90.1150.10">
    <property type="entry name" value="Aspartate Aminotransferase, domain 1"/>
    <property type="match status" value="1"/>
</dbReference>
<keyword evidence="2 3" id="KW-0663">Pyridoxal phosphate</keyword>
<evidence type="ECO:0000256" key="3">
    <source>
        <dbReference type="RuleBase" id="RU003560"/>
    </source>
</evidence>
<dbReference type="RefSeq" id="WP_245779653.1">
    <property type="nucleotide sequence ID" value="NZ_FOYM01000006.1"/>
</dbReference>
<evidence type="ECO:0000256" key="2">
    <source>
        <dbReference type="ARBA" id="ARBA00022898"/>
    </source>
</evidence>
<dbReference type="AlphaFoldDB" id="A0A1I6D6F0"/>
<dbReference type="SUPFAM" id="SSF53383">
    <property type="entry name" value="PLP-dependent transferases"/>
    <property type="match status" value="1"/>
</dbReference>
<dbReference type="GO" id="GO:0030170">
    <property type="term" value="F:pyridoxal phosphate binding"/>
    <property type="evidence" value="ECO:0007669"/>
    <property type="project" value="InterPro"/>
</dbReference>
<dbReference type="InterPro" id="IPR049704">
    <property type="entry name" value="Aminotrans_3_PPA_site"/>
</dbReference>
<dbReference type="GO" id="GO:0008483">
    <property type="term" value="F:transaminase activity"/>
    <property type="evidence" value="ECO:0007669"/>
    <property type="project" value="UniProtKB-KW"/>
</dbReference>
<organism evidence="4 5">
    <name type="scientific">Desulfoscipio geothermicus DSM 3669</name>
    <dbReference type="NCBI Taxonomy" id="1121426"/>
    <lineage>
        <taxon>Bacteria</taxon>
        <taxon>Bacillati</taxon>
        <taxon>Bacillota</taxon>
        <taxon>Clostridia</taxon>
        <taxon>Eubacteriales</taxon>
        <taxon>Desulfallaceae</taxon>
        <taxon>Desulfoscipio</taxon>
    </lineage>
</organism>
<dbReference type="STRING" id="39060.SAMN05660706_10653"/>
<dbReference type="Pfam" id="PF00202">
    <property type="entry name" value="Aminotran_3"/>
    <property type="match status" value="1"/>
</dbReference>
<dbReference type="FunFam" id="3.40.640.10:FF:000004">
    <property type="entry name" value="Acetylornithine aminotransferase"/>
    <property type="match status" value="1"/>
</dbReference>
<dbReference type="InterPro" id="IPR015422">
    <property type="entry name" value="PyrdxlP-dep_Trfase_small"/>
</dbReference>
<dbReference type="EMBL" id="FOYM01000006">
    <property type="protein sequence ID" value="SFR01054.1"/>
    <property type="molecule type" value="Genomic_DNA"/>
</dbReference>
<accession>A0A1I6D6F0</accession>
<dbReference type="Proteomes" id="UP000199584">
    <property type="component" value="Unassembled WGS sequence"/>
</dbReference>
<gene>
    <name evidence="4" type="ORF">SAMN05660706_10653</name>
</gene>
<dbReference type="PANTHER" id="PTHR11986">
    <property type="entry name" value="AMINOTRANSFERASE CLASS III"/>
    <property type="match status" value="1"/>
</dbReference>
<reference evidence="5" key="1">
    <citation type="submission" date="2016-10" db="EMBL/GenBank/DDBJ databases">
        <authorList>
            <person name="Varghese N."/>
            <person name="Submissions S."/>
        </authorList>
    </citation>
    <scope>NUCLEOTIDE SEQUENCE [LARGE SCALE GENOMIC DNA]</scope>
    <source>
        <strain evidence="5">DSM 3669</strain>
    </source>
</reference>
<evidence type="ECO:0000313" key="4">
    <source>
        <dbReference type="EMBL" id="SFR01054.1"/>
    </source>
</evidence>
<dbReference type="GO" id="GO:0042802">
    <property type="term" value="F:identical protein binding"/>
    <property type="evidence" value="ECO:0007669"/>
    <property type="project" value="TreeGrafter"/>
</dbReference>
<comment type="similarity">
    <text evidence="3">Belongs to the class-III pyridoxal-phosphate-dependent aminotransferase family.</text>
</comment>
<comment type="cofactor">
    <cofactor evidence="1">
        <name>pyridoxal 5'-phosphate</name>
        <dbReference type="ChEBI" id="CHEBI:597326"/>
    </cofactor>
</comment>
<proteinExistence type="inferred from homology"/>
<keyword evidence="4" id="KW-0032">Aminotransferase</keyword>
<dbReference type="PIRSF" id="PIRSF000521">
    <property type="entry name" value="Transaminase_4ab_Lys_Orn"/>
    <property type="match status" value="1"/>
</dbReference>
<protein>
    <submittedName>
        <fullName evidence="4">Putrescine aminotransferase</fullName>
    </submittedName>
</protein>